<proteinExistence type="predicted"/>
<organism evidence="1 2">
    <name type="scientific">Gambusia affinis</name>
    <name type="common">Western mosquitofish</name>
    <name type="synonym">Heterandria affinis</name>
    <dbReference type="NCBI Taxonomy" id="33528"/>
    <lineage>
        <taxon>Eukaryota</taxon>
        <taxon>Metazoa</taxon>
        <taxon>Chordata</taxon>
        <taxon>Craniata</taxon>
        <taxon>Vertebrata</taxon>
        <taxon>Euteleostomi</taxon>
        <taxon>Actinopterygii</taxon>
        <taxon>Neopterygii</taxon>
        <taxon>Teleostei</taxon>
        <taxon>Neoteleostei</taxon>
        <taxon>Acanthomorphata</taxon>
        <taxon>Ovalentaria</taxon>
        <taxon>Atherinomorphae</taxon>
        <taxon>Cyprinodontiformes</taxon>
        <taxon>Poeciliidae</taxon>
        <taxon>Poeciliinae</taxon>
        <taxon>Gambusia</taxon>
    </lineage>
</organism>
<dbReference type="Proteomes" id="UP000250572">
    <property type="component" value="Unassembled WGS sequence"/>
</dbReference>
<gene>
    <name evidence="1" type="ORF">CCH79_00018292</name>
</gene>
<reference evidence="1 2" key="1">
    <citation type="journal article" date="2018" name="G3 (Bethesda)">
        <title>A High-Quality Reference Genome for the Invasive Mosquitofish Gambusia affinis Using a Chicago Library.</title>
        <authorList>
            <person name="Hoffberg S.L."/>
            <person name="Troendle N.J."/>
            <person name="Glenn T.C."/>
            <person name="Mahmud O."/>
            <person name="Louha S."/>
            <person name="Chalopin D."/>
            <person name="Bennetzen J.L."/>
            <person name="Mauricio R."/>
        </authorList>
    </citation>
    <scope>NUCLEOTIDE SEQUENCE [LARGE SCALE GENOMIC DNA]</scope>
    <source>
        <strain evidence="1">NE01/NJP1002.9</strain>
        <tissue evidence="1">Muscle</tissue>
    </source>
</reference>
<sequence>MVIAVVDLSRVKSQEAALAPLLTRSIASVELTCSTNTTANGTFYKVPDFGKSHCTPQWLDADNNTFAIGDKKNGSLVVASNITTLLTYDCYNIVMYILDCYPQTWRNKKFTCVANCSKSARVTPDNKEGTVNHWVVPTSTSHSKWIVKCQQQDGGEFFFSTLCIPFVRIYCFTFYYDWTTNKSHTSLSMPARNLTNHIHIFNNLQPVTSYCDSQREPQRKWFWCVGGGRNPLNTVALNYWNGLDVRFTSNHKGASSCLSHRGVEELLVWERKATQLIHDDLPTSEWDLLAAQELI</sequence>
<dbReference type="AlphaFoldDB" id="A0A315UXX9"/>
<evidence type="ECO:0000313" key="2">
    <source>
        <dbReference type="Proteomes" id="UP000250572"/>
    </source>
</evidence>
<name>A0A315UXX9_GAMAF</name>
<keyword evidence="2" id="KW-1185">Reference proteome</keyword>
<comment type="caution">
    <text evidence="1">The sequence shown here is derived from an EMBL/GenBank/DDBJ whole genome shotgun (WGS) entry which is preliminary data.</text>
</comment>
<accession>A0A315UXX9</accession>
<dbReference type="EMBL" id="NHOQ01002485">
    <property type="protein sequence ID" value="PWA16169.1"/>
    <property type="molecule type" value="Genomic_DNA"/>
</dbReference>
<protein>
    <submittedName>
        <fullName evidence="1">Uncharacterized protein</fullName>
    </submittedName>
</protein>
<evidence type="ECO:0000313" key="1">
    <source>
        <dbReference type="EMBL" id="PWA16169.1"/>
    </source>
</evidence>